<name>A0ACB9ZFS1_9PEZI</name>
<protein>
    <submittedName>
        <fullName evidence="1">Uncharacterized protein</fullName>
    </submittedName>
</protein>
<comment type="caution">
    <text evidence="1">The sequence shown here is derived from an EMBL/GenBank/DDBJ whole genome shotgun (WGS) entry which is preliminary data.</text>
</comment>
<accession>A0ACB9ZFS1</accession>
<organism evidence="1 2">
    <name type="scientific">Hypoxylon rubiginosum</name>
    <dbReference type="NCBI Taxonomy" id="110542"/>
    <lineage>
        <taxon>Eukaryota</taxon>
        <taxon>Fungi</taxon>
        <taxon>Dikarya</taxon>
        <taxon>Ascomycota</taxon>
        <taxon>Pezizomycotina</taxon>
        <taxon>Sordariomycetes</taxon>
        <taxon>Xylariomycetidae</taxon>
        <taxon>Xylariales</taxon>
        <taxon>Hypoxylaceae</taxon>
        <taxon>Hypoxylon</taxon>
    </lineage>
</organism>
<keyword evidence="2" id="KW-1185">Reference proteome</keyword>
<reference evidence="1 2" key="1">
    <citation type="journal article" date="2022" name="New Phytol.">
        <title>Ecological generalism drives hyperdiversity of secondary metabolite gene clusters in xylarialean endophytes.</title>
        <authorList>
            <person name="Franco M.E.E."/>
            <person name="Wisecaver J.H."/>
            <person name="Arnold A.E."/>
            <person name="Ju Y.M."/>
            <person name="Slot J.C."/>
            <person name="Ahrendt S."/>
            <person name="Moore L.P."/>
            <person name="Eastman K.E."/>
            <person name="Scott K."/>
            <person name="Konkel Z."/>
            <person name="Mondo S.J."/>
            <person name="Kuo A."/>
            <person name="Hayes R.D."/>
            <person name="Haridas S."/>
            <person name="Andreopoulos B."/>
            <person name="Riley R."/>
            <person name="LaButti K."/>
            <person name="Pangilinan J."/>
            <person name="Lipzen A."/>
            <person name="Amirebrahimi M."/>
            <person name="Yan J."/>
            <person name="Adam C."/>
            <person name="Keymanesh K."/>
            <person name="Ng V."/>
            <person name="Louie K."/>
            <person name="Northen T."/>
            <person name="Drula E."/>
            <person name="Henrissat B."/>
            <person name="Hsieh H.M."/>
            <person name="Youens-Clark K."/>
            <person name="Lutzoni F."/>
            <person name="Miadlikowska J."/>
            <person name="Eastwood D.C."/>
            <person name="Hamelin R.C."/>
            <person name="Grigoriev I.V."/>
            <person name="U'Ren J.M."/>
        </authorList>
    </citation>
    <scope>NUCLEOTIDE SEQUENCE [LARGE SCALE GENOMIC DNA]</scope>
    <source>
        <strain evidence="1 2">CBS 119005</strain>
    </source>
</reference>
<dbReference type="Proteomes" id="UP001497700">
    <property type="component" value="Unassembled WGS sequence"/>
</dbReference>
<evidence type="ECO:0000313" key="2">
    <source>
        <dbReference type="Proteomes" id="UP001497700"/>
    </source>
</evidence>
<sequence length="503" mass="55411">MRPRMFNRRLVCSTHAIVARRFGSRHVATGKLTLTLPTKASKQAVVDELKRHRLNVPGGPIDISNENSGHEVAFFASPGFATWLEDETFMSSILETLSGESSDQRTDSCGDINVLSAVADGLTPKRLFGEPQTGLSILYGTNPILPDLWNDKQFGSNFNQDRGSSVSFISRPLPGNTRPLETTLPLANTIFQNGRRSTLFASKWQRKSSRSMTLTTIREKISQTIHPPIDRVDHTYPLLPLLPLTPPRKIVAGLGNIVRQVEINGSPTPASKELESLIPKVFDIRSKQDKSYMPRPIGVWCWVIPPNVVEEQSLFDLKVFQAESTQSEAQLSVDAMTTFSKLISSKCRLHKILSGGGGWGLKQGLLSLDPETNYSSSDQDDVEMFIKAFQERDSPNSTEGLVTPGSYLMFCIEPHWTEKEARSSQPLTPITGLGVAPNNDEDVNLASPSDKIEVIDDHFGVVSKSGLSLKCTDEYGLGSTGSYDTPRPLFTTKVDLPQALLLL</sequence>
<dbReference type="EMBL" id="MU393429">
    <property type="protein sequence ID" value="KAI4869660.1"/>
    <property type="molecule type" value="Genomic_DNA"/>
</dbReference>
<evidence type="ECO:0000313" key="1">
    <source>
        <dbReference type="EMBL" id="KAI4869660.1"/>
    </source>
</evidence>
<proteinExistence type="predicted"/>
<gene>
    <name evidence="1" type="ORF">F4820DRAFT_406467</name>
</gene>